<protein>
    <submittedName>
        <fullName evidence="1">Uncharacterized protein</fullName>
    </submittedName>
</protein>
<sequence length="72" mass="7760">MLALTAVCGFWMIRNAAIRSAGDTATAWIEEKGRSLFAEAISVKQGTNQPRFGVSDVEENKAIDEAKEIGGM</sequence>
<gene>
    <name evidence="1" type="ORF">AX760_16725</name>
</gene>
<evidence type="ECO:0000313" key="1">
    <source>
        <dbReference type="EMBL" id="OJF97604.1"/>
    </source>
</evidence>
<name>A0A657LUP0_9HYPH</name>
<comment type="caution">
    <text evidence="1">The sequence shown here is derived from an EMBL/GenBank/DDBJ whole genome shotgun (WGS) entry which is preliminary data.</text>
</comment>
<dbReference type="AlphaFoldDB" id="A0A657LUP0"/>
<keyword evidence="2" id="KW-1185">Reference proteome</keyword>
<reference evidence="1 2" key="1">
    <citation type="submission" date="2016-02" db="EMBL/GenBank/DDBJ databases">
        <title>Genome sequencing of a beta-galactosidase producing bacteria Rhizobium sp. 59.</title>
        <authorList>
            <person name="Wang D."/>
            <person name="Kot W."/>
            <person name="Qin Y."/>
            <person name="Hansen L."/>
            <person name="Naqvi K."/>
            <person name="Rensing C."/>
        </authorList>
    </citation>
    <scope>NUCLEOTIDE SEQUENCE [LARGE SCALE GENOMIC DNA]</scope>
    <source>
        <strain evidence="1 2">59</strain>
    </source>
</reference>
<organism evidence="1 2">
    <name type="scientific">Pararhizobium antarcticum</name>
    <dbReference type="NCBI Taxonomy" id="1798805"/>
    <lineage>
        <taxon>Bacteria</taxon>
        <taxon>Pseudomonadati</taxon>
        <taxon>Pseudomonadota</taxon>
        <taxon>Alphaproteobacteria</taxon>
        <taxon>Hyphomicrobiales</taxon>
        <taxon>Rhizobiaceae</taxon>
        <taxon>Rhizobium/Agrobacterium group</taxon>
        <taxon>Pararhizobium</taxon>
    </lineage>
</organism>
<accession>A0A657LUP0</accession>
<evidence type="ECO:0000313" key="2">
    <source>
        <dbReference type="Proteomes" id="UP000182661"/>
    </source>
</evidence>
<dbReference type="Proteomes" id="UP000182661">
    <property type="component" value="Unassembled WGS sequence"/>
</dbReference>
<proteinExistence type="predicted"/>
<dbReference type="EMBL" id="LSRP01000082">
    <property type="protein sequence ID" value="OJF97604.1"/>
    <property type="molecule type" value="Genomic_DNA"/>
</dbReference>